<feature type="transmembrane region" description="Helical" evidence="1">
    <location>
        <begin position="137"/>
        <end position="160"/>
    </location>
</feature>
<evidence type="ECO:0000256" key="1">
    <source>
        <dbReference type="SAM" id="Phobius"/>
    </source>
</evidence>
<feature type="transmembrane region" description="Helical" evidence="1">
    <location>
        <begin position="307"/>
        <end position="325"/>
    </location>
</feature>
<dbReference type="InterPro" id="IPR038770">
    <property type="entry name" value="Na+/solute_symporter_sf"/>
</dbReference>
<accession>A0ABU4WG10</accession>
<dbReference type="InterPro" id="IPR016833">
    <property type="entry name" value="Put_Na-Bile_cotransptr"/>
</dbReference>
<dbReference type="PIRSF" id="PIRSF026166">
    <property type="entry name" value="UCP026166"/>
    <property type="match status" value="1"/>
</dbReference>
<feature type="transmembrane region" description="Helical" evidence="1">
    <location>
        <begin position="172"/>
        <end position="192"/>
    </location>
</feature>
<evidence type="ECO:0000313" key="3">
    <source>
        <dbReference type="Proteomes" id="UP001275932"/>
    </source>
</evidence>
<organism evidence="2 3">
    <name type="scientific">Intestinicryptomonas porci</name>
    <dbReference type="NCBI Taxonomy" id="2926320"/>
    <lineage>
        <taxon>Bacteria</taxon>
        <taxon>Pseudomonadati</taxon>
        <taxon>Verrucomicrobiota</taxon>
        <taxon>Opitutia</taxon>
        <taxon>Opitutales</taxon>
        <taxon>Intestinicryptomonaceae</taxon>
        <taxon>Intestinicryptomonas</taxon>
    </lineage>
</organism>
<dbReference type="Pfam" id="PF13593">
    <property type="entry name" value="SBF_like"/>
    <property type="match status" value="1"/>
</dbReference>
<keyword evidence="1" id="KW-0812">Transmembrane</keyword>
<feature type="transmembrane region" description="Helical" evidence="1">
    <location>
        <begin position="76"/>
        <end position="95"/>
    </location>
</feature>
<proteinExistence type="predicted"/>
<feature type="transmembrane region" description="Helical" evidence="1">
    <location>
        <begin position="36"/>
        <end position="56"/>
    </location>
</feature>
<keyword evidence="1" id="KW-1133">Transmembrane helix</keyword>
<feature type="transmembrane region" description="Helical" evidence="1">
    <location>
        <begin position="12"/>
        <end position="30"/>
    </location>
</feature>
<feature type="transmembrane region" description="Helical" evidence="1">
    <location>
        <begin position="107"/>
        <end position="130"/>
    </location>
</feature>
<dbReference type="EMBL" id="JALBUT010000004">
    <property type="protein sequence ID" value="MDX8415505.1"/>
    <property type="molecule type" value="Genomic_DNA"/>
</dbReference>
<evidence type="ECO:0000313" key="2">
    <source>
        <dbReference type="EMBL" id="MDX8415505.1"/>
    </source>
</evidence>
<comment type="caution">
    <text evidence="2">The sequence shown here is derived from an EMBL/GenBank/DDBJ whole genome shotgun (WGS) entry which is preliminary data.</text>
</comment>
<reference evidence="2 3" key="1">
    <citation type="submission" date="2022-03" db="EMBL/GenBank/DDBJ databases">
        <title>Novel taxa within the pig intestine.</title>
        <authorList>
            <person name="Wylensek D."/>
            <person name="Bishof K."/>
            <person name="Afrizal A."/>
            <person name="Clavel T."/>
        </authorList>
    </citation>
    <scope>NUCLEOTIDE SEQUENCE [LARGE SCALE GENOMIC DNA]</scope>
    <source>
        <strain evidence="2 3">CLA-KB-P66</strain>
    </source>
</reference>
<dbReference type="Gene3D" id="1.20.1530.20">
    <property type="match status" value="1"/>
</dbReference>
<keyword evidence="1" id="KW-0472">Membrane</keyword>
<name>A0ABU4WG10_9BACT</name>
<sequence length="331" mass="36878">MFRLLKKWGVDWFIMSIALCIFLAWLYPPIGMEREPFSLGDLASFGVSMIFFFYGLKLKPQELKEGLKNVRLHCTIHFMTFIAFPIIVLLAMQFVDFSPNSRYYYQWLGVFFLATLPSTVSSSVVMVSIAGGNIPAAIFNASISSLIGVFATPLWMGLFIDSQNGGYPIGDVVFKLILQVLVPISAGLLLNRRFGAFARKHGKALRYFDQITILMIIYTSFCQSFADKMFSGYSFLNLAVLSGGVIMMFFVLYAIIFGVSKMLKFNREDEITALFCGSKKSLVHGSVMSHVIFSSSAIAGVVLLPTMIYHAAQLVIVSAIAKYFANSIESK</sequence>
<dbReference type="PANTHER" id="PTHR18640">
    <property type="entry name" value="SOLUTE CARRIER FAMILY 10 MEMBER 7"/>
    <property type="match status" value="1"/>
</dbReference>
<feature type="transmembrane region" description="Helical" evidence="1">
    <location>
        <begin position="238"/>
        <end position="260"/>
    </location>
</feature>
<keyword evidence="3" id="KW-1185">Reference proteome</keyword>
<dbReference type="PANTHER" id="PTHR18640:SF5">
    <property type="entry name" value="SODIUM_BILE ACID COTRANSPORTER 7"/>
    <property type="match status" value="1"/>
</dbReference>
<gene>
    <name evidence="2" type="ORF">MOX91_04825</name>
</gene>
<protein>
    <submittedName>
        <fullName evidence="2">Bile acid:sodium symporter</fullName>
    </submittedName>
</protein>
<dbReference type="RefSeq" id="WP_370396952.1">
    <property type="nucleotide sequence ID" value="NZ_JALBUT010000004.1"/>
</dbReference>
<dbReference type="Proteomes" id="UP001275932">
    <property type="component" value="Unassembled WGS sequence"/>
</dbReference>